<dbReference type="InterPro" id="IPR000182">
    <property type="entry name" value="GNAT_dom"/>
</dbReference>
<dbReference type="STRING" id="645990.SAMN00120144_2605"/>
<protein>
    <submittedName>
        <fullName evidence="5">GCN5-related N-acetyltransferase</fullName>
    </submittedName>
</protein>
<dbReference type="GO" id="GO:0008999">
    <property type="term" value="F:protein-N-terminal-alanine acetyltransferase activity"/>
    <property type="evidence" value="ECO:0007669"/>
    <property type="project" value="TreeGrafter"/>
</dbReference>
<gene>
    <name evidence="5" type="ORF">SAMN00120144_2605</name>
</gene>
<evidence type="ECO:0000256" key="2">
    <source>
        <dbReference type="ARBA" id="ARBA00023315"/>
    </source>
</evidence>
<evidence type="ECO:0000256" key="1">
    <source>
        <dbReference type="ARBA" id="ARBA00022679"/>
    </source>
</evidence>
<name>A0A1W1VUP1_9BACT</name>
<dbReference type="InterPro" id="IPR051531">
    <property type="entry name" value="N-acetyltransferase"/>
</dbReference>
<dbReference type="RefSeq" id="WP_084446184.1">
    <property type="nucleotide sequence ID" value="NZ_FWWW01000072.1"/>
</dbReference>
<dbReference type="AlphaFoldDB" id="A0A1W1VUP1"/>
<comment type="similarity">
    <text evidence="3">Belongs to the acetyltransferase family. RimJ subfamily.</text>
</comment>
<keyword evidence="6" id="KW-1185">Reference proteome</keyword>
<evidence type="ECO:0000313" key="5">
    <source>
        <dbReference type="EMBL" id="SMB96604.1"/>
    </source>
</evidence>
<dbReference type="Pfam" id="PF13302">
    <property type="entry name" value="Acetyltransf_3"/>
    <property type="match status" value="1"/>
</dbReference>
<dbReference type="OrthoDB" id="9811523at2"/>
<dbReference type="InterPro" id="IPR016181">
    <property type="entry name" value="Acyl_CoA_acyltransferase"/>
</dbReference>
<dbReference type="Proteomes" id="UP000192266">
    <property type="component" value="Unassembled WGS sequence"/>
</dbReference>
<evidence type="ECO:0000313" key="6">
    <source>
        <dbReference type="Proteomes" id="UP000192266"/>
    </source>
</evidence>
<feature type="domain" description="N-acetyltransferase" evidence="4">
    <location>
        <begin position="13"/>
        <end position="176"/>
    </location>
</feature>
<organism evidence="5 6">
    <name type="scientific">Hymenobacter roseosalivarius DSM 11622</name>
    <dbReference type="NCBI Taxonomy" id="645990"/>
    <lineage>
        <taxon>Bacteria</taxon>
        <taxon>Pseudomonadati</taxon>
        <taxon>Bacteroidota</taxon>
        <taxon>Cytophagia</taxon>
        <taxon>Cytophagales</taxon>
        <taxon>Hymenobacteraceae</taxon>
        <taxon>Hymenobacter</taxon>
    </lineage>
</organism>
<reference evidence="5 6" key="1">
    <citation type="submission" date="2017-04" db="EMBL/GenBank/DDBJ databases">
        <authorList>
            <person name="Afonso C.L."/>
            <person name="Miller P.J."/>
            <person name="Scott M.A."/>
            <person name="Spackman E."/>
            <person name="Goraichik I."/>
            <person name="Dimitrov K.M."/>
            <person name="Suarez D.L."/>
            <person name="Swayne D.E."/>
        </authorList>
    </citation>
    <scope>NUCLEOTIDE SEQUENCE [LARGE SCALE GENOMIC DNA]</scope>
    <source>
        <strain evidence="5 6">DSM 11622</strain>
    </source>
</reference>
<dbReference type="PROSITE" id="PS51186">
    <property type="entry name" value="GNAT"/>
    <property type="match status" value="1"/>
</dbReference>
<dbReference type="PANTHER" id="PTHR43792:SF8">
    <property type="entry name" value="[RIBOSOMAL PROTEIN US5]-ALANINE N-ACETYLTRANSFERASE"/>
    <property type="match status" value="1"/>
</dbReference>
<proteinExistence type="inferred from homology"/>
<dbReference type="PANTHER" id="PTHR43792">
    <property type="entry name" value="GNAT FAMILY, PUTATIVE (AFU_ORTHOLOGUE AFUA_3G00765)-RELATED-RELATED"/>
    <property type="match status" value="1"/>
</dbReference>
<keyword evidence="1 5" id="KW-0808">Transferase</keyword>
<sequence length="185" mass="20671">MSAADLPLLTPRLMLRPYVPSDEALFFAVLAKDRNRLEEAFPARLAAVHTLADAGRILESFEQDWHTKRMFVLGIWHTAGGQYLGDISLKPTWAKTVTAEIGYYLALEAQGQGYAREALMAAVKLGFSPIINADRLIIRCRANNPRSYAVAIAGGFRLLPPRPRLWPARASEKKSEILYFALDRS</sequence>
<dbReference type="SUPFAM" id="SSF55729">
    <property type="entry name" value="Acyl-CoA N-acyltransferases (Nat)"/>
    <property type="match status" value="1"/>
</dbReference>
<dbReference type="GO" id="GO:0005737">
    <property type="term" value="C:cytoplasm"/>
    <property type="evidence" value="ECO:0007669"/>
    <property type="project" value="TreeGrafter"/>
</dbReference>
<keyword evidence="2" id="KW-0012">Acyltransferase</keyword>
<dbReference type="EMBL" id="FWWW01000072">
    <property type="protein sequence ID" value="SMB96604.1"/>
    <property type="molecule type" value="Genomic_DNA"/>
</dbReference>
<dbReference type="Gene3D" id="3.40.630.30">
    <property type="match status" value="1"/>
</dbReference>
<evidence type="ECO:0000259" key="4">
    <source>
        <dbReference type="PROSITE" id="PS51186"/>
    </source>
</evidence>
<evidence type="ECO:0000256" key="3">
    <source>
        <dbReference type="ARBA" id="ARBA00038502"/>
    </source>
</evidence>
<accession>A0A1W1VUP1</accession>